<proteinExistence type="predicted"/>
<evidence type="ECO:0000256" key="2">
    <source>
        <dbReference type="ARBA" id="ARBA00023008"/>
    </source>
</evidence>
<dbReference type="GO" id="GO:0005507">
    <property type="term" value="F:copper ion binding"/>
    <property type="evidence" value="ECO:0007669"/>
    <property type="project" value="InterPro"/>
</dbReference>
<dbReference type="GO" id="GO:0009055">
    <property type="term" value="F:electron transfer activity"/>
    <property type="evidence" value="ECO:0007669"/>
    <property type="project" value="InterPro"/>
</dbReference>
<dbReference type="InterPro" id="IPR003245">
    <property type="entry name" value="Phytocyanin_dom"/>
</dbReference>
<name>A0A9N9H9Q2_9GLOM</name>
<feature type="non-terminal residue" evidence="4">
    <location>
        <position position="1"/>
    </location>
</feature>
<evidence type="ECO:0000259" key="3">
    <source>
        <dbReference type="PROSITE" id="PS51485"/>
    </source>
</evidence>
<sequence length="89" mass="9512">DGGLNFNPATGTITAGSIITFDWVGSDTHSVLQTDDDNCTPSTKRKAFKTGENTNGFTATFKVPANKRKLWFMCGVPGHCEAGMKLALT</sequence>
<dbReference type="OrthoDB" id="2449019at2759"/>
<dbReference type="AlphaFoldDB" id="A0A9N9H9Q2"/>
<organism evidence="4 5">
    <name type="scientific">Paraglomus occultum</name>
    <dbReference type="NCBI Taxonomy" id="144539"/>
    <lineage>
        <taxon>Eukaryota</taxon>
        <taxon>Fungi</taxon>
        <taxon>Fungi incertae sedis</taxon>
        <taxon>Mucoromycota</taxon>
        <taxon>Glomeromycotina</taxon>
        <taxon>Glomeromycetes</taxon>
        <taxon>Paraglomerales</taxon>
        <taxon>Paraglomeraceae</taxon>
        <taxon>Paraglomus</taxon>
    </lineage>
</organism>
<feature type="non-terminal residue" evidence="4">
    <location>
        <position position="89"/>
    </location>
</feature>
<dbReference type="InterPro" id="IPR008972">
    <property type="entry name" value="Cupredoxin"/>
</dbReference>
<keyword evidence="1" id="KW-0479">Metal-binding</keyword>
<dbReference type="PANTHER" id="PTHR34883">
    <property type="entry name" value="SERINE-RICH PROTEIN, PUTATIVE-RELATED-RELATED"/>
    <property type="match status" value="1"/>
</dbReference>
<keyword evidence="2" id="KW-0186">Copper</keyword>
<dbReference type="InterPro" id="IPR000923">
    <property type="entry name" value="BlueCu_1"/>
</dbReference>
<dbReference type="Gene3D" id="2.60.40.420">
    <property type="entry name" value="Cupredoxins - blue copper proteins"/>
    <property type="match status" value="1"/>
</dbReference>
<feature type="domain" description="Phytocyanin" evidence="3">
    <location>
        <begin position="1"/>
        <end position="89"/>
    </location>
</feature>
<keyword evidence="5" id="KW-1185">Reference proteome</keyword>
<reference evidence="4" key="1">
    <citation type="submission" date="2021-06" db="EMBL/GenBank/DDBJ databases">
        <authorList>
            <person name="Kallberg Y."/>
            <person name="Tangrot J."/>
            <person name="Rosling A."/>
        </authorList>
    </citation>
    <scope>NUCLEOTIDE SEQUENCE</scope>
    <source>
        <strain evidence="4">IA702</strain>
    </source>
</reference>
<evidence type="ECO:0000313" key="4">
    <source>
        <dbReference type="EMBL" id="CAG8667619.1"/>
    </source>
</evidence>
<dbReference type="PANTHER" id="PTHR34883:SF20">
    <property type="entry name" value="PHYTOCYANIN DOMAIN-CONTAINING PROTEIN"/>
    <property type="match status" value="1"/>
</dbReference>
<dbReference type="EMBL" id="CAJVPJ010006291">
    <property type="protein sequence ID" value="CAG8667619.1"/>
    <property type="molecule type" value="Genomic_DNA"/>
</dbReference>
<protein>
    <submittedName>
        <fullName evidence="4">6952_t:CDS:1</fullName>
    </submittedName>
</protein>
<dbReference type="SUPFAM" id="SSF49503">
    <property type="entry name" value="Cupredoxins"/>
    <property type="match status" value="1"/>
</dbReference>
<dbReference type="PROSITE" id="PS51485">
    <property type="entry name" value="PHYTOCYANIN"/>
    <property type="match status" value="1"/>
</dbReference>
<dbReference type="Proteomes" id="UP000789572">
    <property type="component" value="Unassembled WGS sequence"/>
</dbReference>
<evidence type="ECO:0000313" key="5">
    <source>
        <dbReference type="Proteomes" id="UP000789572"/>
    </source>
</evidence>
<dbReference type="InterPro" id="IPR052953">
    <property type="entry name" value="Ser-rich/MCO-related"/>
</dbReference>
<gene>
    <name evidence="4" type="ORF">POCULU_LOCUS10787</name>
</gene>
<comment type="caution">
    <text evidence="4">The sequence shown here is derived from an EMBL/GenBank/DDBJ whole genome shotgun (WGS) entry which is preliminary data.</text>
</comment>
<evidence type="ECO:0000256" key="1">
    <source>
        <dbReference type="ARBA" id="ARBA00022723"/>
    </source>
</evidence>
<dbReference type="Pfam" id="PF00127">
    <property type="entry name" value="Copper-bind"/>
    <property type="match status" value="1"/>
</dbReference>
<accession>A0A9N9H9Q2</accession>